<evidence type="ECO:0000256" key="1">
    <source>
        <dbReference type="SAM" id="Phobius"/>
    </source>
</evidence>
<dbReference type="RefSeq" id="WP_099647835.1">
    <property type="nucleotide sequence ID" value="NZ_KZ319324.1"/>
</dbReference>
<protein>
    <submittedName>
        <fullName evidence="2">Uncharacterized protein</fullName>
    </submittedName>
</protein>
<feature type="transmembrane region" description="Helical" evidence="1">
    <location>
        <begin position="12"/>
        <end position="31"/>
    </location>
</feature>
<name>A0A2G1VLG2_9FLAO</name>
<reference evidence="2 3" key="1">
    <citation type="submission" date="2017-08" db="EMBL/GenBank/DDBJ databases">
        <title>The whole genome shortgun sequences of strain Leeuwenhoekiella nanhaiensis G18 from the South China Sea.</title>
        <authorList>
            <person name="Liu Q."/>
        </authorList>
    </citation>
    <scope>NUCLEOTIDE SEQUENCE [LARGE SCALE GENOMIC DNA]</scope>
    <source>
        <strain evidence="2 3">G18</strain>
    </source>
</reference>
<dbReference type="AlphaFoldDB" id="A0A2G1VLG2"/>
<keyword evidence="1" id="KW-1133">Transmembrane helix</keyword>
<dbReference type="EMBL" id="NQXA01000047">
    <property type="protein sequence ID" value="PHQ27611.1"/>
    <property type="molecule type" value="Genomic_DNA"/>
</dbReference>
<keyword evidence="3" id="KW-1185">Reference proteome</keyword>
<evidence type="ECO:0000313" key="2">
    <source>
        <dbReference type="EMBL" id="PHQ27611.1"/>
    </source>
</evidence>
<keyword evidence="1" id="KW-0812">Transmembrane</keyword>
<gene>
    <name evidence="2" type="ORF">CJ305_19185</name>
</gene>
<comment type="caution">
    <text evidence="2">The sequence shown here is derived from an EMBL/GenBank/DDBJ whole genome shotgun (WGS) entry which is preliminary data.</text>
</comment>
<feature type="transmembrane region" description="Helical" evidence="1">
    <location>
        <begin position="37"/>
        <end position="54"/>
    </location>
</feature>
<keyword evidence="1" id="KW-0472">Membrane</keyword>
<dbReference type="Proteomes" id="UP000229433">
    <property type="component" value="Unassembled WGS sequence"/>
</dbReference>
<evidence type="ECO:0000313" key="3">
    <source>
        <dbReference type="Proteomes" id="UP000229433"/>
    </source>
</evidence>
<proteinExistence type="predicted"/>
<dbReference type="OrthoDB" id="1163333at2"/>
<organism evidence="2 3">
    <name type="scientific">Leeuwenhoekiella nanhaiensis</name>
    <dbReference type="NCBI Taxonomy" id="1655491"/>
    <lineage>
        <taxon>Bacteria</taxon>
        <taxon>Pseudomonadati</taxon>
        <taxon>Bacteroidota</taxon>
        <taxon>Flavobacteriia</taxon>
        <taxon>Flavobacteriales</taxon>
        <taxon>Flavobacteriaceae</taxon>
        <taxon>Leeuwenhoekiella</taxon>
    </lineage>
</organism>
<feature type="transmembrane region" description="Helical" evidence="1">
    <location>
        <begin position="88"/>
        <end position="106"/>
    </location>
</feature>
<accession>A0A2G1VLG2</accession>
<feature type="transmembrane region" description="Helical" evidence="1">
    <location>
        <begin position="59"/>
        <end position="76"/>
    </location>
</feature>
<sequence>MKTEEINYIELTALLIAIVLFIISILLIVVSGNSLSLDYYIGFAVLSSSLFLYLRNKKYYVVVFTLALAGGILNLYDPFVVKLTFTLVFFRLNISFITLTIAFLATNKDLLNSVFPHKSSLEEEIQLEQKREQQKIQKFINQYQTKSRKDLEYII</sequence>